<keyword evidence="8" id="KW-0812">Transmembrane</keyword>
<keyword evidence="7" id="KW-0325">Glycoprotein</keyword>
<evidence type="ECO:0000313" key="10">
    <source>
        <dbReference type="EMBL" id="SSX23087.1"/>
    </source>
</evidence>
<feature type="signal peptide" evidence="9">
    <location>
        <begin position="1"/>
        <end position="18"/>
    </location>
</feature>
<protein>
    <recommendedName>
        <fullName evidence="3">acid phosphatase</fullName>
        <ecNumber evidence="3">3.1.3.2</ecNumber>
    </recommendedName>
</protein>
<dbReference type="PANTHER" id="PTHR11567:SF211">
    <property type="entry name" value="PROSTATIC ACID PHOSPHATASE"/>
    <property type="match status" value="1"/>
</dbReference>
<sequence length="426" mass="49607">MAFKAILLILITVQIIRADEVLEKGKLIFAHILYRHGDRTPIEPYPNDPHKNVSEWPVGWGQLTNLGKQQQYELGQWLRNRYNSLVTEKFSNKNIYVRSTDVDRAIMSAQSNLAGFFPPKGLDVWKPDLDWQPIPVHTVPEKHDKVLSAKKYCPAYDYALKKLRDSDEYRKINAHYKYLYEYLTKNSGRQISTMEGVQYLYSVLNIEQIYNKTLPEWTKAVFPDKLKPISGRSFATYTYTRPMARLKTGPLLKEILERFTNKTIKKLSPNRSLWVYSAHDTTVANLLNTLKLFEYHSPPYRACVMMELREFNKTTYVSVFYKNTTAEPQAMNIPNCGVSCPLQKMCELYDDVIPAQWEIECEDIPKYTSSFLVDTKFEPIGIQTTLIVIVSAVVIMLVVLLILGVMILYRRRGYLDEDKWYYRIDG</sequence>
<keyword evidence="8" id="KW-1133">Transmembrane helix</keyword>
<organism evidence="10">
    <name type="scientific">Culicoides sonorensis</name>
    <name type="common">Biting midge</name>
    <dbReference type="NCBI Taxonomy" id="179676"/>
    <lineage>
        <taxon>Eukaryota</taxon>
        <taxon>Metazoa</taxon>
        <taxon>Ecdysozoa</taxon>
        <taxon>Arthropoda</taxon>
        <taxon>Hexapoda</taxon>
        <taxon>Insecta</taxon>
        <taxon>Pterygota</taxon>
        <taxon>Neoptera</taxon>
        <taxon>Endopterygota</taxon>
        <taxon>Diptera</taxon>
        <taxon>Nematocera</taxon>
        <taxon>Chironomoidea</taxon>
        <taxon>Ceratopogonidae</taxon>
        <taxon>Ceratopogoninae</taxon>
        <taxon>Culicoides</taxon>
        <taxon>Monoculicoides</taxon>
    </lineage>
</organism>
<dbReference type="OMA" id="VPCHGSR"/>
<evidence type="ECO:0000256" key="8">
    <source>
        <dbReference type="SAM" id="Phobius"/>
    </source>
</evidence>
<dbReference type="InterPro" id="IPR029033">
    <property type="entry name" value="His_PPase_superfam"/>
</dbReference>
<evidence type="ECO:0000256" key="6">
    <source>
        <dbReference type="ARBA" id="ARBA00023157"/>
    </source>
</evidence>
<dbReference type="PANTHER" id="PTHR11567">
    <property type="entry name" value="ACID PHOSPHATASE-RELATED"/>
    <property type="match status" value="1"/>
</dbReference>
<dbReference type="EC" id="3.1.3.2" evidence="3"/>
<evidence type="ECO:0000256" key="2">
    <source>
        <dbReference type="ARBA" id="ARBA00005375"/>
    </source>
</evidence>
<dbReference type="VEuPathDB" id="VectorBase:CSON008197"/>
<dbReference type="EMBL" id="UFQT01000309">
    <property type="protein sequence ID" value="SSX23087.1"/>
    <property type="molecule type" value="Genomic_DNA"/>
</dbReference>
<dbReference type="CDD" id="cd07061">
    <property type="entry name" value="HP_HAP_like"/>
    <property type="match status" value="1"/>
</dbReference>
<feature type="transmembrane region" description="Helical" evidence="8">
    <location>
        <begin position="386"/>
        <end position="409"/>
    </location>
</feature>
<dbReference type="AlphaFoldDB" id="A0A336M3V2"/>
<dbReference type="InterPro" id="IPR050645">
    <property type="entry name" value="Histidine_acid_phosphatase"/>
</dbReference>
<dbReference type="InterPro" id="IPR000560">
    <property type="entry name" value="His_Pase_clade-2"/>
</dbReference>
<dbReference type="PROSITE" id="PS00778">
    <property type="entry name" value="HIS_ACID_PHOSPHAT_2"/>
    <property type="match status" value="1"/>
</dbReference>
<keyword evidence="4 9" id="KW-0732">Signal</keyword>
<evidence type="ECO:0000256" key="1">
    <source>
        <dbReference type="ARBA" id="ARBA00000032"/>
    </source>
</evidence>
<keyword evidence="6" id="KW-1015">Disulfide bond</keyword>
<dbReference type="GO" id="GO:0003993">
    <property type="term" value="F:acid phosphatase activity"/>
    <property type="evidence" value="ECO:0007669"/>
    <property type="project" value="UniProtKB-EC"/>
</dbReference>
<proteinExistence type="inferred from homology"/>
<evidence type="ECO:0000256" key="7">
    <source>
        <dbReference type="ARBA" id="ARBA00023180"/>
    </source>
</evidence>
<dbReference type="Gene3D" id="3.40.50.1240">
    <property type="entry name" value="Phosphoglycerate mutase-like"/>
    <property type="match status" value="1"/>
</dbReference>
<comment type="catalytic activity">
    <reaction evidence="1">
        <text>a phosphate monoester + H2O = an alcohol + phosphate</text>
        <dbReference type="Rhea" id="RHEA:15017"/>
        <dbReference type="ChEBI" id="CHEBI:15377"/>
        <dbReference type="ChEBI" id="CHEBI:30879"/>
        <dbReference type="ChEBI" id="CHEBI:43474"/>
        <dbReference type="ChEBI" id="CHEBI:67140"/>
        <dbReference type="EC" id="3.1.3.2"/>
    </reaction>
</comment>
<evidence type="ECO:0000256" key="5">
    <source>
        <dbReference type="ARBA" id="ARBA00022801"/>
    </source>
</evidence>
<gene>
    <name evidence="10" type="primary">CSON008197</name>
</gene>
<evidence type="ECO:0000256" key="3">
    <source>
        <dbReference type="ARBA" id="ARBA00012646"/>
    </source>
</evidence>
<keyword evidence="5" id="KW-0378">Hydrolase</keyword>
<evidence type="ECO:0000256" key="9">
    <source>
        <dbReference type="SAM" id="SignalP"/>
    </source>
</evidence>
<evidence type="ECO:0000256" key="4">
    <source>
        <dbReference type="ARBA" id="ARBA00022729"/>
    </source>
</evidence>
<dbReference type="InterPro" id="IPR033379">
    <property type="entry name" value="Acid_Pase_AS"/>
</dbReference>
<reference evidence="10" key="1">
    <citation type="submission" date="2018-07" db="EMBL/GenBank/DDBJ databases">
        <authorList>
            <person name="Quirk P.G."/>
            <person name="Krulwich T.A."/>
        </authorList>
    </citation>
    <scope>NUCLEOTIDE SEQUENCE</scope>
</reference>
<accession>A0A336M3V2</accession>
<name>A0A336M3V2_CULSO</name>
<feature type="chain" id="PRO_5016246960" description="acid phosphatase" evidence="9">
    <location>
        <begin position="19"/>
        <end position="426"/>
    </location>
</feature>
<dbReference type="Pfam" id="PF00328">
    <property type="entry name" value="His_Phos_2"/>
    <property type="match status" value="1"/>
</dbReference>
<dbReference type="PROSITE" id="PS00616">
    <property type="entry name" value="HIS_ACID_PHOSPHAT_1"/>
    <property type="match status" value="1"/>
</dbReference>
<dbReference type="SUPFAM" id="SSF53254">
    <property type="entry name" value="Phosphoglycerate mutase-like"/>
    <property type="match status" value="1"/>
</dbReference>
<comment type="similarity">
    <text evidence="2">Belongs to the histidine acid phosphatase family.</text>
</comment>
<keyword evidence="8" id="KW-0472">Membrane</keyword>